<dbReference type="InterPro" id="IPR011992">
    <property type="entry name" value="EF-hand-dom_pair"/>
</dbReference>
<dbReference type="InterPro" id="IPR039785">
    <property type="entry name" value="MINY3/4"/>
</dbReference>
<evidence type="ECO:0000313" key="9">
    <source>
        <dbReference type="Proteomes" id="UP001311799"/>
    </source>
</evidence>
<dbReference type="InterPro" id="IPR025257">
    <property type="entry name" value="MINDY-3/4_CD"/>
</dbReference>
<evidence type="ECO:0000259" key="7">
    <source>
        <dbReference type="PROSITE" id="PS50222"/>
    </source>
</evidence>
<keyword evidence="9" id="KW-1185">Reference proteome</keyword>
<dbReference type="PANTHER" id="PTHR12473">
    <property type="entry name" value="UBIQUITIN CARBOXYL-TERMINAL HYDROLASE MINDY-4-RELATED"/>
    <property type="match status" value="1"/>
</dbReference>
<dbReference type="SMART" id="SM01174">
    <property type="entry name" value="DUF4205"/>
    <property type="match status" value="1"/>
</dbReference>
<dbReference type="PANTHER" id="PTHR12473:SF8">
    <property type="entry name" value="UBIQUITIN CARBOXYL-TERMINAL HYDROLASE MINDY-4-RELATED"/>
    <property type="match status" value="1"/>
</dbReference>
<dbReference type="GO" id="GO:0006508">
    <property type="term" value="P:proteolysis"/>
    <property type="evidence" value="ECO:0007669"/>
    <property type="project" value="UniProtKB-KW"/>
</dbReference>
<dbReference type="EMBL" id="JAWDEY010000013">
    <property type="protein sequence ID" value="KAK6589259.1"/>
    <property type="molecule type" value="Genomic_DNA"/>
</dbReference>
<evidence type="ECO:0000256" key="2">
    <source>
        <dbReference type="ARBA" id="ARBA00002107"/>
    </source>
</evidence>
<name>A0AAV9XXM4_9CRYT</name>
<evidence type="ECO:0000256" key="5">
    <source>
        <dbReference type="ARBA" id="ARBA00022786"/>
    </source>
</evidence>
<dbReference type="SUPFAM" id="SSF47473">
    <property type="entry name" value="EF-hand"/>
    <property type="match status" value="1"/>
</dbReference>
<accession>A0AAV9XXM4</accession>
<comment type="caution">
    <text evidence="8">The sequence shown here is derived from an EMBL/GenBank/DDBJ whole genome shotgun (WGS) entry which is preliminary data.</text>
</comment>
<evidence type="ECO:0000313" key="8">
    <source>
        <dbReference type="EMBL" id="KAK6589259.1"/>
    </source>
</evidence>
<feature type="domain" description="EF-hand" evidence="7">
    <location>
        <begin position="443"/>
        <end position="478"/>
    </location>
</feature>
<dbReference type="Proteomes" id="UP001311799">
    <property type="component" value="Unassembled WGS sequence"/>
</dbReference>
<evidence type="ECO:0000256" key="6">
    <source>
        <dbReference type="ARBA" id="ARBA00033208"/>
    </source>
</evidence>
<dbReference type="PROSITE" id="PS50222">
    <property type="entry name" value="EF_HAND_2"/>
    <property type="match status" value="1"/>
</dbReference>
<dbReference type="EC" id="3.4.19.12" evidence="4"/>
<proteinExistence type="inferred from homology"/>
<comment type="function">
    <text evidence="2">Hydrolase that can remove 'Lys-48'-linked conjugated ubiquitin from proteins.</text>
</comment>
<dbReference type="GO" id="GO:0005509">
    <property type="term" value="F:calcium ion binding"/>
    <property type="evidence" value="ECO:0007669"/>
    <property type="project" value="InterPro"/>
</dbReference>
<dbReference type="InterPro" id="IPR003903">
    <property type="entry name" value="UIM_dom"/>
</dbReference>
<reference evidence="8 9" key="1">
    <citation type="submission" date="2023-10" db="EMBL/GenBank/DDBJ databases">
        <title>Comparative genomics analysis reveals potential genetic determinants of host preference in Cryptosporidium xiaoi.</title>
        <authorList>
            <person name="Xiao L."/>
            <person name="Li J."/>
        </authorList>
    </citation>
    <scope>NUCLEOTIDE SEQUENCE [LARGE SCALE GENOMIC DNA]</scope>
    <source>
        <strain evidence="8 9">52996</strain>
    </source>
</reference>
<dbReference type="PROSITE" id="PS50330">
    <property type="entry name" value="UIM"/>
    <property type="match status" value="1"/>
</dbReference>
<evidence type="ECO:0000256" key="3">
    <source>
        <dbReference type="ARBA" id="ARBA00011074"/>
    </source>
</evidence>
<organism evidence="8 9">
    <name type="scientific">Cryptosporidium xiaoi</name>
    <dbReference type="NCBI Taxonomy" id="659607"/>
    <lineage>
        <taxon>Eukaryota</taxon>
        <taxon>Sar</taxon>
        <taxon>Alveolata</taxon>
        <taxon>Apicomplexa</taxon>
        <taxon>Conoidasida</taxon>
        <taxon>Coccidia</taxon>
        <taxon>Eucoccidiorida</taxon>
        <taxon>Eimeriorina</taxon>
        <taxon>Cryptosporidiidae</taxon>
        <taxon>Cryptosporidium</taxon>
    </lineage>
</organism>
<dbReference type="GO" id="GO:0071108">
    <property type="term" value="P:protein K48-linked deubiquitination"/>
    <property type="evidence" value="ECO:0007669"/>
    <property type="project" value="InterPro"/>
</dbReference>
<protein>
    <recommendedName>
        <fullName evidence="4">ubiquitinyl hydrolase 1</fullName>
        <ecNumber evidence="4">3.4.19.12</ecNumber>
    </recommendedName>
    <alternativeName>
        <fullName evidence="6">Deubiquitinating enzyme MINDY-3</fullName>
    </alternativeName>
</protein>
<sequence>MNRDYSSRNDLEDDENLDLQQALADSLKEYNDRMDVSASDCNVSEKVEKELVSSPKINDLLNYLNSRKQEFMDIILYGSNKSSEDVGFIRNIIWDDNINNAESKQKHILENELHFKNKYDCINDSELKMLPYENSARLLEAIFGKGDNILSQKEDICRWVNHTLKFQFNKNLNSNNSNDKSNFDGLLLIDNNIVSMNNCLIQQGGGPCGIISSLNGLIIMQLIFNQKRINNELNLINYLNNISEKSCWESLIESICIILFQLAQKSKYKIIQFNNIDINLLEFQLYYVEYDNIMDVYNYYCKRLKEGIFNTEGSLFSLLLTIIESRTVDKIKDDMDDTLNPLIGLYGQCNQELVNLCLTGNSVSNVFDGIKTLDGSNDSFVLKGVQKKSIIGYLTEHEALRYCTVGLNYKYPLFPIWIICNKNHYKCCFTLNFTECILSPYQELTQKMEKSFQKYDPDNSGFILEHQIQPYLIDINMQDYLYEIKKISENGIVLWNDLKDYILNSKGIHNNNSHKFALWTTVYLFDGQTESGIRIIKSTIFNLDNFNMAKNIYKKYNSIENSENNNSNFTKIPEEADIISILRTRWNSETIIETELYTIKL</sequence>
<evidence type="ECO:0000256" key="4">
    <source>
        <dbReference type="ARBA" id="ARBA00012759"/>
    </source>
</evidence>
<dbReference type="GO" id="GO:0004843">
    <property type="term" value="F:cysteine-type deubiquitinase activity"/>
    <property type="evidence" value="ECO:0007669"/>
    <property type="project" value="UniProtKB-EC"/>
</dbReference>
<comment type="similarity">
    <text evidence="3">Belongs to the MINDY deubiquitinase family. FAM188 subfamily.</text>
</comment>
<dbReference type="Pfam" id="PF13898">
    <property type="entry name" value="MINDY-3_4_CD"/>
    <property type="match status" value="1"/>
</dbReference>
<keyword evidence="5" id="KW-0833">Ubl conjugation pathway</keyword>
<dbReference type="InterPro" id="IPR002048">
    <property type="entry name" value="EF_hand_dom"/>
</dbReference>
<dbReference type="AlphaFoldDB" id="A0AAV9XXM4"/>
<evidence type="ECO:0000256" key="1">
    <source>
        <dbReference type="ARBA" id="ARBA00000707"/>
    </source>
</evidence>
<comment type="catalytic activity">
    <reaction evidence="1">
        <text>Thiol-dependent hydrolysis of ester, thioester, amide, peptide and isopeptide bonds formed by the C-terminal Gly of ubiquitin (a 76-residue protein attached to proteins as an intracellular targeting signal).</text>
        <dbReference type="EC" id="3.4.19.12"/>
    </reaction>
</comment>
<gene>
    <name evidence="8" type="ORF">RS030_213310</name>
</gene>
<dbReference type="GO" id="GO:1990380">
    <property type="term" value="F:K48-linked deubiquitinase activity"/>
    <property type="evidence" value="ECO:0007669"/>
    <property type="project" value="InterPro"/>
</dbReference>